<evidence type="ECO:0000313" key="3">
    <source>
        <dbReference type="EMBL" id="MQR01609.1"/>
    </source>
</evidence>
<organism evidence="3 4">
    <name type="scientific">Glaciimonas soli</name>
    <dbReference type="NCBI Taxonomy" id="2590999"/>
    <lineage>
        <taxon>Bacteria</taxon>
        <taxon>Pseudomonadati</taxon>
        <taxon>Pseudomonadota</taxon>
        <taxon>Betaproteobacteria</taxon>
        <taxon>Burkholderiales</taxon>
        <taxon>Oxalobacteraceae</taxon>
        <taxon>Glaciimonas</taxon>
    </lineage>
</organism>
<dbReference type="NCBIfam" id="TIGR01845">
    <property type="entry name" value="outer_NodT"/>
    <property type="match status" value="1"/>
</dbReference>
<name>A0A843YP55_9BURK</name>
<dbReference type="InterPro" id="IPR010131">
    <property type="entry name" value="MdtP/NodT-like"/>
</dbReference>
<comment type="subcellular location">
    <subcellularLocation>
        <location evidence="2">Cell membrane</location>
        <topology evidence="2">Lipid-anchor</topology>
    </subcellularLocation>
</comment>
<accession>A0A843YP55</accession>
<comment type="similarity">
    <text evidence="1 2">Belongs to the outer membrane factor (OMF) (TC 1.B.17) family.</text>
</comment>
<keyword evidence="4" id="KW-1185">Reference proteome</keyword>
<dbReference type="OrthoDB" id="9770517at2"/>
<dbReference type="PROSITE" id="PS51257">
    <property type="entry name" value="PROKAR_LIPOPROTEIN"/>
    <property type="match status" value="1"/>
</dbReference>
<keyword evidence="2" id="KW-0449">Lipoprotein</keyword>
<dbReference type="PANTHER" id="PTHR30203">
    <property type="entry name" value="OUTER MEMBRANE CATION EFFLUX PROTEIN"/>
    <property type="match status" value="1"/>
</dbReference>
<keyword evidence="2" id="KW-1134">Transmembrane beta strand</keyword>
<keyword evidence="2" id="KW-0472">Membrane</keyword>
<dbReference type="Gene3D" id="1.20.1600.10">
    <property type="entry name" value="Outer membrane efflux proteins (OEP)"/>
    <property type="match status" value="1"/>
</dbReference>
<evidence type="ECO:0000256" key="1">
    <source>
        <dbReference type="ARBA" id="ARBA00007613"/>
    </source>
</evidence>
<evidence type="ECO:0000256" key="2">
    <source>
        <dbReference type="RuleBase" id="RU362097"/>
    </source>
</evidence>
<dbReference type="RefSeq" id="WP_153235217.1">
    <property type="nucleotide sequence ID" value="NZ_WINI01000007.1"/>
</dbReference>
<dbReference type="GO" id="GO:0015562">
    <property type="term" value="F:efflux transmembrane transporter activity"/>
    <property type="evidence" value="ECO:0007669"/>
    <property type="project" value="InterPro"/>
</dbReference>
<dbReference type="GO" id="GO:0005886">
    <property type="term" value="C:plasma membrane"/>
    <property type="evidence" value="ECO:0007669"/>
    <property type="project" value="UniProtKB-SubCell"/>
</dbReference>
<evidence type="ECO:0000313" key="4">
    <source>
        <dbReference type="Proteomes" id="UP000451565"/>
    </source>
</evidence>
<dbReference type="EMBL" id="WINI01000007">
    <property type="protein sequence ID" value="MQR01609.1"/>
    <property type="molecule type" value="Genomic_DNA"/>
</dbReference>
<keyword evidence="2" id="KW-0812">Transmembrane</keyword>
<dbReference type="InterPro" id="IPR003423">
    <property type="entry name" value="OMP_efflux"/>
</dbReference>
<dbReference type="Gene3D" id="2.20.200.10">
    <property type="entry name" value="Outer membrane efflux proteins (OEP)"/>
    <property type="match status" value="1"/>
</dbReference>
<dbReference type="AlphaFoldDB" id="A0A843YP55"/>
<dbReference type="Pfam" id="PF02321">
    <property type="entry name" value="OEP"/>
    <property type="match status" value="2"/>
</dbReference>
<sequence>MRLYQMMVSIPLLTVIAGCVVGPTYQVPTPTTASQAVLPQFQANLPTTAKGTSDLVNWWAQFDDPLMAELVDTALTNNPTVAQALARVAQARAQASANGLYPKLNADASSSRSNNISIGQSIPSTYSTAAFDATWELDLFGGIRKGNEAADDRYRARQADWHGSRVTLAAEVGTDLVNYRACVATAAVLAENVSSSQQTTQLTELKVKAGFTAPADGSLSNATTADAKQRLTQQRAECDVDIKALVELTDIPEPTLRSKLAANPRLPQPRDFTVTAIPAKVLSQRPDIAAAERDLAAASANINVAEAKRYPSISLLGSIGVLGLHLDGTTQRSNSWSFGPTFTLPIMDGGQRKADVALAQATYDEAYAKYQAQVRGAVREIEGALVQLDANTRREDDAADSARDYQRYFHANDDKFKAGSGSLLDLEEARRTSLIAQQTLIGVQRDRINAWIALYKALGGGWLSTADNDAKIQ</sequence>
<comment type="caution">
    <text evidence="3">The sequence shown here is derived from an EMBL/GenBank/DDBJ whole genome shotgun (WGS) entry which is preliminary data.</text>
</comment>
<dbReference type="Proteomes" id="UP000451565">
    <property type="component" value="Unassembled WGS sequence"/>
</dbReference>
<proteinExistence type="inferred from homology"/>
<gene>
    <name evidence="3" type="ORF">GEV47_13090</name>
</gene>
<protein>
    <submittedName>
        <fullName evidence="3">Efflux transporter outer membrane subunit</fullName>
    </submittedName>
</protein>
<dbReference type="SUPFAM" id="SSF56954">
    <property type="entry name" value="Outer membrane efflux proteins (OEP)"/>
    <property type="match status" value="1"/>
</dbReference>
<reference evidence="3 4" key="1">
    <citation type="submission" date="2019-10" db="EMBL/GenBank/DDBJ databases">
        <title>Glaciimonas soli sp. nov., a psychrophilic bacterium isolated from the forest soil of a high elevation mountain in Taiwan.</title>
        <authorList>
            <person name="Wang L.-T."/>
            <person name="Shieh W.Y."/>
        </authorList>
    </citation>
    <scope>NUCLEOTIDE SEQUENCE [LARGE SCALE GENOMIC DNA]</scope>
    <source>
        <strain evidence="3 4">GS1</strain>
    </source>
</reference>
<keyword evidence="2" id="KW-0564">Palmitate</keyword>